<evidence type="ECO:0000256" key="6">
    <source>
        <dbReference type="ARBA" id="ARBA00022989"/>
    </source>
</evidence>
<dbReference type="AlphaFoldDB" id="K2RTE3"/>
<dbReference type="Pfam" id="PF01040">
    <property type="entry name" value="UbiA"/>
    <property type="match status" value="1"/>
</dbReference>
<gene>
    <name evidence="9" type="ORF">A994_06231</name>
</gene>
<feature type="transmembrane region" description="Helical" evidence="8">
    <location>
        <begin position="177"/>
        <end position="197"/>
    </location>
</feature>
<dbReference type="GO" id="GO:0042371">
    <property type="term" value="P:vitamin K biosynthetic process"/>
    <property type="evidence" value="ECO:0007669"/>
    <property type="project" value="TreeGrafter"/>
</dbReference>
<organism evidence="9 10">
    <name type="scientific">Methanobacterium formicicum (strain DSM 3637 / PP1)</name>
    <dbReference type="NCBI Taxonomy" id="1204725"/>
    <lineage>
        <taxon>Archaea</taxon>
        <taxon>Methanobacteriati</taxon>
        <taxon>Methanobacteriota</taxon>
        <taxon>Methanomada group</taxon>
        <taxon>Methanobacteria</taxon>
        <taxon>Methanobacteriales</taxon>
        <taxon>Methanobacteriaceae</taxon>
        <taxon>Methanobacterium</taxon>
    </lineage>
</organism>
<feature type="transmembrane region" description="Helical" evidence="8">
    <location>
        <begin position="41"/>
        <end position="58"/>
    </location>
</feature>
<dbReference type="InterPro" id="IPR000537">
    <property type="entry name" value="UbiA_prenyltransferase"/>
</dbReference>
<keyword evidence="7 8" id="KW-0472">Membrane</keyword>
<proteinExistence type="predicted"/>
<evidence type="ECO:0000256" key="2">
    <source>
        <dbReference type="ARBA" id="ARBA00004863"/>
    </source>
</evidence>
<keyword evidence="3" id="KW-0474">Menaquinone biosynthesis</keyword>
<dbReference type="EMBL" id="AMPO01000004">
    <property type="protein sequence ID" value="EKF86060.1"/>
    <property type="molecule type" value="Genomic_DNA"/>
</dbReference>
<evidence type="ECO:0000256" key="3">
    <source>
        <dbReference type="ARBA" id="ARBA00022428"/>
    </source>
</evidence>
<dbReference type="InterPro" id="IPR044878">
    <property type="entry name" value="UbiA_sf"/>
</dbReference>
<keyword evidence="6 8" id="KW-1133">Transmembrane helix</keyword>
<dbReference type="UniPathway" id="UPA00079"/>
<dbReference type="InterPro" id="IPR026046">
    <property type="entry name" value="UBIAD1"/>
</dbReference>
<sequence>MDLNRIKLIIKLGRFQFLFFGFLCFTTGTLLAVILNNQFSWDRFILGYAVLLPAHLSVSYSNDYWDFMVDHYNLPTRFTGGSGVLVENPELKPFARRFAILLILISISIALIFTYIYSSLAFLLIALLGNFMAWYYSAPPLKFAYRGLGEISTALSGLIIPSLGYVAITGFLDLKILLFSVPFMIYMGFFILSVEIPDLEGDKKGGKNTFIVKYGRKMGFAIIFLAGIVGTTSFLLLSFTGLYNNINFQILMLLSFLPLFTGVYAFTKRTSFMDKATKLVNYTVPSLVIFIILIDLYFLTIIFNI</sequence>
<evidence type="ECO:0000256" key="1">
    <source>
        <dbReference type="ARBA" id="ARBA00004651"/>
    </source>
</evidence>
<comment type="pathway">
    <text evidence="2">Quinol/quinone metabolism; menaquinone biosynthesis.</text>
</comment>
<feature type="transmembrane region" description="Helical" evidence="8">
    <location>
        <begin position="218"/>
        <end position="240"/>
    </location>
</feature>
<dbReference type="OrthoDB" id="26687at2157"/>
<evidence type="ECO:0000256" key="7">
    <source>
        <dbReference type="ARBA" id="ARBA00023136"/>
    </source>
</evidence>
<evidence type="ECO:0000256" key="5">
    <source>
        <dbReference type="ARBA" id="ARBA00022692"/>
    </source>
</evidence>
<feature type="transmembrane region" description="Helical" evidence="8">
    <location>
        <begin position="246"/>
        <end position="267"/>
    </location>
</feature>
<dbReference type="PANTHER" id="PTHR13929">
    <property type="entry name" value="1,4-DIHYDROXY-2-NAPHTHOATE OCTAPRENYLTRANSFERASE"/>
    <property type="match status" value="1"/>
</dbReference>
<protein>
    <submittedName>
        <fullName evidence="9">UbiA prenyltransferase</fullName>
    </submittedName>
</protein>
<dbReference type="Proteomes" id="UP000007360">
    <property type="component" value="Unassembled WGS sequence"/>
</dbReference>
<keyword evidence="10" id="KW-1185">Reference proteome</keyword>
<feature type="transmembrane region" description="Helical" evidence="8">
    <location>
        <begin position="98"/>
        <end position="116"/>
    </location>
</feature>
<comment type="caution">
    <text evidence="9">The sequence shown here is derived from an EMBL/GenBank/DDBJ whole genome shotgun (WGS) entry which is preliminary data.</text>
</comment>
<evidence type="ECO:0000313" key="10">
    <source>
        <dbReference type="Proteomes" id="UP000007360"/>
    </source>
</evidence>
<keyword evidence="5 8" id="KW-0812">Transmembrane</keyword>
<reference evidence="9 10" key="1">
    <citation type="journal article" date="2012" name="J. Bacteriol.">
        <title>Draft genome sequence of Methanobacterium formicicum DSM 3637, an archaebacterium isolated from the methane producer amoeba Pelomyxa palustris.</title>
        <authorList>
            <person name="Gutierrez G."/>
        </authorList>
    </citation>
    <scope>NUCLEOTIDE SEQUENCE [LARGE SCALE GENOMIC DNA]</scope>
    <source>
        <strain evidence="10">DSM 3637 / PP1</strain>
    </source>
</reference>
<dbReference type="Gene3D" id="1.10.357.140">
    <property type="entry name" value="UbiA prenyltransferase"/>
    <property type="match status" value="1"/>
</dbReference>
<evidence type="ECO:0000313" key="9">
    <source>
        <dbReference type="EMBL" id="EKF86060.1"/>
    </source>
</evidence>
<evidence type="ECO:0000256" key="4">
    <source>
        <dbReference type="ARBA" id="ARBA00022679"/>
    </source>
</evidence>
<dbReference type="CDD" id="cd13962">
    <property type="entry name" value="PT_UbiA_UBIAD1"/>
    <property type="match status" value="1"/>
</dbReference>
<keyword evidence="4" id="KW-0808">Transferase</keyword>
<feature type="transmembrane region" description="Helical" evidence="8">
    <location>
        <begin position="12"/>
        <end position="35"/>
    </location>
</feature>
<dbReference type="PANTHER" id="PTHR13929:SF0">
    <property type="entry name" value="UBIA PRENYLTRANSFERASE DOMAIN-CONTAINING PROTEIN 1"/>
    <property type="match status" value="1"/>
</dbReference>
<name>K2RTE3_METFP</name>
<dbReference type="GO" id="GO:0009234">
    <property type="term" value="P:menaquinone biosynthetic process"/>
    <property type="evidence" value="ECO:0007669"/>
    <property type="project" value="UniProtKB-UniPathway"/>
</dbReference>
<feature type="transmembrane region" description="Helical" evidence="8">
    <location>
        <begin position="279"/>
        <end position="303"/>
    </location>
</feature>
<comment type="subcellular location">
    <subcellularLocation>
        <location evidence="1">Cell membrane</location>
        <topology evidence="1">Multi-pass membrane protein</topology>
    </subcellularLocation>
</comment>
<accession>K2RTE3</accession>
<feature type="transmembrane region" description="Helical" evidence="8">
    <location>
        <begin position="151"/>
        <end position="171"/>
    </location>
</feature>
<dbReference type="RefSeq" id="WP_004030518.1">
    <property type="nucleotide sequence ID" value="NZ_AMPO01000004.1"/>
</dbReference>
<dbReference type="GO" id="GO:0005886">
    <property type="term" value="C:plasma membrane"/>
    <property type="evidence" value="ECO:0007669"/>
    <property type="project" value="UniProtKB-SubCell"/>
</dbReference>
<dbReference type="PATRIC" id="fig|1204725.3.peg.1251"/>
<dbReference type="GO" id="GO:0004659">
    <property type="term" value="F:prenyltransferase activity"/>
    <property type="evidence" value="ECO:0007669"/>
    <property type="project" value="InterPro"/>
</dbReference>
<evidence type="ECO:0000256" key="8">
    <source>
        <dbReference type="SAM" id="Phobius"/>
    </source>
</evidence>